<dbReference type="InterPro" id="IPR002110">
    <property type="entry name" value="Ankyrin_rpt"/>
</dbReference>
<organism evidence="4 5">
    <name type="scientific">Cichlidogyrus casuarinus</name>
    <dbReference type="NCBI Taxonomy" id="1844966"/>
    <lineage>
        <taxon>Eukaryota</taxon>
        <taxon>Metazoa</taxon>
        <taxon>Spiralia</taxon>
        <taxon>Lophotrochozoa</taxon>
        <taxon>Platyhelminthes</taxon>
        <taxon>Monogenea</taxon>
        <taxon>Monopisthocotylea</taxon>
        <taxon>Dactylogyridea</taxon>
        <taxon>Ancyrocephalidae</taxon>
        <taxon>Cichlidogyrus</taxon>
    </lineage>
</organism>
<evidence type="ECO:0000256" key="1">
    <source>
        <dbReference type="ARBA" id="ARBA00022737"/>
    </source>
</evidence>
<evidence type="ECO:0000313" key="4">
    <source>
        <dbReference type="EMBL" id="KAL3317511.1"/>
    </source>
</evidence>
<dbReference type="Gene3D" id="1.25.40.20">
    <property type="entry name" value="Ankyrin repeat-containing domain"/>
    <property type="match status" value="2"/>
</dbReference>
<dbReference type="InterPro" id="IPR036770">
    <property type="entry name" value="Ankyrin_rpt-contain_sf"/>
</dbReference>
<feature type="repeat" description="ANK" evidence="3">
    <location>
        <begin position="184"/>
        <end position="216"/>
    </location>
</feature>
<accession>A0ABD2QGL3</accession>
<evidence type="ECO:0000256" key="2">
    <source>
        <dbReference type="ARBA" id="ARBA00023043"/>
    </source>
</evidence>
<keyword evidence="5" id="KW-1185">Reference proteome</keyword>
<keyword evidence="1" id="KW-0677">Repeat</keyword>
<dbReference type="AlphaFoldDB" id="A0ABD2QGL3"/>
<dbReference type="PROSITE" id="PS50088">
    <property type="entry name" value="ANK_REPEAT"/>
    <property type="match status" value="2"/>
</dbReference>
<feature type="repeat" description="ANK" evidence="3">
    <location>
        <begin position="75"/>
        <end position="107"/>
    </location>
</feature>
<protein>
    <submittedName>
        <fullName evidence="4">Uncharacterized protein</fullName>
    </submittedName>
</protein>
<dbReference type="Proteomes" id="UP001626550">
    <property type="component" value="Unassembled WGS sequence"/>
</dbReference>
<gene>
    <name evidence="4" type="ORF">Ciccas_003836</name>
</gene>
<keyword evidence="2 3" id="KW-0040">ANK repeat</keyword>
<dbReference type="PANTHER" id="PTHR24173:SF74">
    <property type="entry name" value="ANKYRIN REPEAT DOMAIN-CONTAINING PROTEIN 16"/>
    <property type="match status" value="1"/>
</dbReference>
<dbReference type="SUPFAM" id="SSF48403">
    <property type="entry name" value="Ankyrin repeat"/>
    <property type="match status" value="1"/>
</dbReference>
<dbReference type="PROSITE" id="PS50297">
    <property type="entry name" value="ANK_REP_REGION"/>
    <property type="match status" value="2"/>
</dbReference>
<dbReference type="SMART" id="SM00248">
    <property type="entry name" value="ANK"/>
    <property type="match status" value="3"/>
</dbReference>
<name>A0ABD2QGL3_9PLAT</name>
<reference evidence="4 5" key="1">
    <citation type="submission" date="2024-11" db="EMBL/GenBank/DDBJ databases">
        <title>Adaptive evolution of stress response genes in parasites aligns with host niche diversity.</title>
        <authorList>
            <person name="Hahn C."/>
            <person name="Resl P."/>
        </authorList>
    </citation>
    <scope>NUCLEOTIDE SEQUENCE [LARGE SCALE GENOMIC DNA]</scope>
    <source>
        <strain evidence="4">EGGRZ-B1_66</strain>
        <tissue evidence="4">Body</tissue>
    </source>
</reference>
<dbReference type="PANTHER" id="PTHR24173">
    <property type="entry name" value="ANKYRIN REPEAT CONTAINING"/>
    <property type="match status" value="1"/>
</dbReference>
<dbReference type="PRINTS" id="PR01415">
    <property type="entry name" value="ANKYRIN"/>
</dbReference>
<evidence type="ECO:0000256" key="3">
    <source>
        <dbReference type="PROSITE-ProRule" id="PRU00023"/>
    </source>
</evidence>
<dbReference type="EMBL" id="JBJKFK010000373">
    <property type="protein sequence ID" value="KAL3317511.1"/>
    <property type="molecule type" value="Genomic_DNA"/>
</dbReference>
<dbReference type="Pfam" id="PF12796">
    <property type="entry name" value="Ank_2"/>
    <property type="match status" value="2"/>
</dbReference>
<proteinExistence type="predicted"/>
<evidence type="ECO:0000313" key="5">
    <source>
        <dbReference type="Proteomes" id="UP001626550"/>
    </source>
</evidence>
<comment type="caution">
    <text evidence="4">The sequence shown here is derived from an EMBL/GenBank/DDBJ whole genome shotgun (WGS) entry which is preliminary data.</text>
</comment>
<sequence length="236" mass="26564">MTENEVKQELFQVVREGDLERFQQLFQLHQKRYPCRQWRDLDDNTLLHKACQVGNFMITDSCIGLGCDINAKNLDGQTALHIAASSNSYELIRLLLFANANKELTDLEGNTPLHCIVDALRNRPLAHSNALYGSFSRLNDFRSILVGKGLISAESKRLGSEDPELDALRLLTTRNPSINVKNKIGDTALHLACEQGWSTLVECLLDNGARVNLPNKLGQTPLKLMEKLTEYKQTNM</sequence>